<evidence type="ECO:0000313" key="1">
    <source>
        <dbReference type="EMBL" id="KAA5206518.1"/>
    </source>
</evidence>
<comment type="caution">
    <text evidence="1">The sequence shown here is derived from an EMBL/GenBank/DDBJ whole genome shotgun (WGS) entry which is preliminary data.</text>
</comment>
<sequence>MKTETIHLSQIQVNGANPRTIKNDKFEKLIRSILILPKMLELRPIVVDNTFTVLGGNMRLRALSAIAEMSPAEINTRLGECSGYAQKTEAERDLLRSHWEKWLDRPTAHVIKASELTDAEQREFIIKDNVGYGEWDMDALANEWDTEELVDWGLDLWEDKSEGESRNGSSSLPNSAPESSLFDRFVVPPFSILDTRKGYWQDRKKKWYDIIGDMGESRNDTLVTSLEIKYKDLYQRTREHRKELGISFKEYIEKYVPKEDLEREQSKIVAQGVSILDPVMAEIVCRWFGFKNCQTFDCFAGDSVFGFVSAYLGNSFTGIELREQQASLNNERVADMTARYICDDGQNVAKHINPESQDLLFSCPPYFDLEKYSDLPNDASNQDSYEDFIQILKNAFTAAVGCLRNNRFAVICVGDVRDRKTGFYYDFCGDIKRIFKEAGVLLYNEIILVEQTASTALRAARYMETRKVAKTHQHILVFFKGNPKDIKKEYPKIEYTEEDMVQFEATETSSESETTENE</sequence>
<dbReference type="GO" id="GO:0032259">
    <property type="term" value="P:methylation"/>
    <property type="evidence" value="ECO:0007669"/>
    <property type="project" value="UniProtKB-KW"/>
</dbReference>
<dbReference type="Gene3D" id="3.40.50.150">
    <property type="entry name" value="Vaccinia Virus protein VP39"/>
    <property type="match status" value="1"/>
</dbReference>
<dbReference type="InterPro" id="IPR036086">
    <property type="entry name" value="ParB/Sulfiredoxin_sf"/>
</dbReference>
<keyword evidence="1" id="KW-0489">Methyltransferase</keyword>
<gene>
    <name evidence="1" type="ORF">F2Z25_16465</name>
</gene>
<dbReference type="InterPro" id="IPR029063">
    <property type="entry name" value="SAM-dependent_MTases_sf"/>
</dbReference>
<dbReference type="GO" id="GO:0008168">
    <property type="term" value="F:methyltransferase activity"/>
    <property type="evidence" value="ECO:0007669"/>
    <property type="project" value="UniProtKB-KW"/>
</dbReference>
<organism evidence="1 2">
    <name type="scientific">Bacteroides fragilis</name>
    <dbReference type="NCBI Taxonomy" id="817"/>
    <lineage>
        <taxon>Bacteria</taxon>
        <taxon>Pseudomonadati</taxon>
        <taxon>Bacteroidota</taxon>
        <taxon>Bacteroidia</taxon>
        <taxon>Bacteroidales</taxon>
        <taxon>Bacteroidaceae</taxon>
        <taxon>Bacteroides</taxon>
    </lineage>
</organism>
<name>A0A5M5WRV7_BACFG</name>
<dbReference type="SUPFAM" id="SSF110849">
    <property type="entry name" value="ParB/Sulfiredoxin"/>
    <property type="match status" value="1"/>
</dbReference>
<dbReference type="SUPFAM" id="SSF53335">
    <property type="entry name" value="S-adenosyl-L-methionine-dependent methyltransferases"/>
    <property type="match status" value="2"/>
</dbReference>
<dbReference type="AlphaFoldDB" id="A0A5M5WRV7"/>
<dbReference type="EMBL" id="VWAQ01000014">
    <property type="protein sequence ID" value="KAA5206518.1"/>
    <property type="molecule type" value="Genomic_DNA"/>
</dbReference>
<reference evidence="1 2" key="1">
    <citation type="journal article" date="2019" name="Nat. Med.">
        <title>A library of human gut bacterial isolates paired with longitudinal multiomics data enables mechanistic microbiome research.</title>
        <authorList>
            <person name="Poyet M."/>
            <person name="Groussin M."/>
            <person name="Gibbons S.M."/>
            <person name="Avila-Pacheco J."/>
            <person name="Jiang X."/>
            <person name="Kearney S.M."/>
            <person name="Perrotta A.R."/>
            <person name="Berdy B."/>
            <person name="Zhao S."/>
            <person name="Lieberman T.D."/>
            <person name="Swanson P.K."/>
            <person name="Smith M."/>
            <person name="Roesemann S."/>
            <person name="Alexander J.E."/>
            <person name="Rich S.A."/>
            <person name="Livny J."/>
            <person name="Vlamakis H."/>
            <person name="Clish C."/>
            <person name="Bullock K."/>
            <person name="Deik A."/>
            <person name="Scott J."/>
            <person name="Pierce K.A."/>
            <person name="Xavier R.J."/>
            <person name="Alm E.J."/>
        </authorList>
    </citation>
    <scope>NUCLEOTIDE SEQUENCE [LARGE SCALE GENOMIC DNA]</scope>
    <source>
        <strain evidence="1 2">BIOML-A1</strain>
    </source>
</reference>
<proteinExistence type="predicted"/>
<protein>
    <submittedName>
        <fullName evidence="1">Site-specific DNA-methyltransferase</fullName>
    </submittedName>
</protein>
<accession>A0A5M5WRV7</accession>
<keyword evidence="1" id="KW-0808">Transferase</keyword>
<dbReference type="Proteomes" id="UP000429838">
    <property type="component" value="Unassembled WGS sequence"/>
</dbReference>
<evidence type="ECO:0000313" key="2">
    <source>
        <dbReference type="Proteomes" id="UP000429838"/>
    </source>
</evidence>